<dbReference type="AlphaFoldDB" id="A0A0F9V813"/>
<comment type="caution">
    <text evidence="1">The sequence shown here is derived from an EMBL/GenBank/DDBJ whole genome shotgun (WGS) entry which is preliminary data.</text>
</comment>
<accession>A0A0F9V813</accession>
<evidence type="ECO:0008006" key="2">
    <source>
        <dbReference type="Google" id="ProtNLM"/>
    </source>
</evidence>
<gene>
    <name evidence="1" type="ORF">LCGC14_0516040</name>
</gene>
<sequence>APDLLVQATDLLKQFQALTGPENQAYVTRILRNLDASSSRLDQALTDFSQISRTVGDATAQISLFTGKLDSIGAAVAITLENANAALASAQRTFESADTALMASGTAIDSVEKTFTEAQTILRDTLPQMLDQIAAVVARSDSAIADLQHRSGTTLDGFGETAALLNARLAELEQTLNGASTAFAAVSEASDSFGALVDGDGTLLVSEARDVLADAKTAIAKIEAVVIDDLPSVMEDIRTAVATASGVVDQIASDITGVTGRFDPIADRAEEALASANTLLQRARVSLATLDTAMIRAQGTLGSAETAFDAATNVLQTDISPVLTDIRTASERISVAVESVTRDIPAISAELRALIARADAVVKQVHGAVAASAPGIGTFAKTGLPELTRLSAEARNLVTTLNNLVRRIERDPARFLLDDRVPEYRK</sequence>
<name>A0A0F9V813_9ZZZZ</name>
<feature type="non-terminal residue" evidence="1">
    <location>
        <position position="1"/>
    </location>
</feature>
<proteinExistence type="predicted"/>
<evidence type="ECO:0000313" key="1">
    <source>
        <dbReference type="EMBL" id="KKN61998.1"/>
    </source>
</evidence>
<dbReference type="EMBL" id="LAZR01000638">
    <property type="protein sequence ID" value="KKN61998.1"/>
    <property type="molecule type" value="Genomic_DNA"/>
</dbReference>
<organism evidence="1">
    <name type="scientific">marine sediment metagenome</name>
    <dbReference type="NCBI Taxonomy" id="412755"/>
    <lineage>
        <taxon>unclassified sequences</taxon>
        <taxon>metagenomes</taxon>
        <taxon>ecological metagenomes</taxon>
    </lineage>
</organism>
<protein>
    <recommendedName>
        <fullName evidence="2">MCE family protein</fullName>
    </recommendedName>
</protein>
<reference evidence="1" key="1">
    <citation type="journal article" date="2015" name="Nature">
        <title>Complex archaea that bridge the gap between prokaryotes and eukaryotes.</title>
        <authorList>
            <person name="Spang A."/>
            <person name="Saw J.H."/>
            <person name="Jorgensen S.L."/>
            <person name="Zaremba-Niedzwiedzka K."/>
            <person name="Martijn J."/>
            <person name="Lind A.E."/>
            <person name="van Eijk R."/>
            <person name="Schleper C."/>
            <person name="Guy L."/>
            <person name="Ettema T.J."/>
        </authorList>
    </citation>
    <scope>NUCLEOTIDE SEQUENCE</scope>
</reference>